<dbReference type="EMBL" id="VFMO01000001">
    <property type="protein sequence ID" value="TQJ13057.1"/>
    <property type="molecule type" value="Genomic_DNA"/>
</dbReference>
<evidence type="ECO:0000313" key="2">
    <source>
        <dbReference type="Proteomes" id="UP000320806"/>
    </source>
</evidence>
<dbReference type="Proteomes" id="UP000320806">
    <property type="component" value="Unassembled WGS sequence"/>
</dbReference>
<protein>
    <submittedName>
        <fullName evidence="1">Uncharacterized protein</fullName>
    </submittedName>
</protein>
<reference evidence="1 2" key="1">
    <citation type="submission" date="2019-06" db="EMBL/GenBank/DDBJ databases">
        <title>Sequencing the genomes of 1000 actinobacteria strains.</title>
        <authorList>
            <person name="Klenk H.-P."/>
        </authorList>
    </citation>
    <scope>NUCLEOTIDE SEQUENCE [LARGE SCALE GENOMIC DNA]</scope>
    <source>
        <strain evidence="1 2">DSM 19828</strain>
    </source>
</reference>
<gene>
    <name evidence="1" type="ORF">FB459_0447</name>
</gene>
<dbReference type="AlphaFoldDB" id="A0A542ECK4"/>
<sequence>MGCGGYTDPSGFAIADGIFHCGSNAQGLNACWPLSDGTSACLHSAFNRELALIDTPDGSAVKAPASASPFAVQLSDGVRCEVVSHAHHPPRPDQRLSWYSCADGRGLFARSSADPLPSSFDRSAAAWTADAATGNGAMKKVSIRKAWFATATKVSAASSPAASGLDQVGTANAFLRAIGAKNETKAAQYGTPAAIRGTDSGGIENVVYDTCTPKGGTPWTCVAEVGENHTDNVWYATLTVTKQSGRWMVTGYRPWDTCETTPIESCVPS</sequence>
<keyword evidence="2" id="KW-1185">Reference proteome</keyword>
<dbReference type="RefSeq" id="WP_129627745.1">
    <property type="nucleotide sequence ID" value="NZ_BAABCI010000039.1"/>
</dbReference>
<name>A0A542ECK4_9MICO</name>
<evidence type="ECO:0000313" key="1">
    <source>
        <dbReference type="EMBL" id="TQJ13057.1"/>
    </source>
</evidence>
<accession>A0A542ECK4</accession>
<proteinExistence type="predicted"/>
<comment type="caution">
    <text evidence="1">The sequence shown here is derived from an EMBL/GenBank/DDBJ whole genome shotgun (WGS) entry which is preliminary data.</text>
</comment>
<organism evidence="1 2">
    <name type="scientific">Yimella lutea</name>
    <dbReference type="NCBI Taxonomy" id="587872"/>
    <lineage>
        <taxon>Bacteria</taxon>
        <taxon>Bacillati</taxon>
        <taxon>Actinomycetota</taxon>
        <taxon>Actinomycetes</taxon>
        <taxon>Micrococcales</taxon>
        <taxon>Dermacoccaceae</taxon>
        <taxon>Yimella</taxon>
    </lineage>
</organism>